<comment type="caution">
    <text evidence="1">The sequence shown here is derived from an EMBL/GenBank/DDBJ whole genome shotgun (WGS) entry which is preliminary data.</text>
</comment>
<evidence type="ECO:0000313" key="2">
    <source>
        <dbReference type="Proteomes" id="UP000828390"/>
    </source>
</evidence>
<name>A0A9D4IL34_DREPO</name>
<organism evidence="1 2">
    <name type="scientific">Dreissena polymorpha</name>
    <name type="common">Zebra mussel</name>
    <name type="synonym">Mytilus polymorpha</name>
    <dbReference type="NCBI Taxonomy" id="45954"/>
    <lineage>
        <taxon>Eukaryota</taxon>
        <taxon>Metazoa</taxon>
        <taxon>Spiralia</taxon>
        <taxon>Lophotrochozoa</taxon>
        <taxon>Mollusca</taxon>
        <taxon>Bivalvia</taxon>
        <taxon>Autobranchia</taxon>
        <taxon>Heteroconchia</taxon>
        <taxon>Euheterodonta</taxon>
        <taxon>Imparidentia</taxon>
        <taxon>Neoheterodontei</taxon>
        <taxon>Myida</taxon>
        <taxon>Dreissenoidea</taxon>
        <taxon>Dreissenidae</taxon>
        <taxon>Dreissena</taxon>
    </lineage>
</organism>
<keyword evidence="2" id="KW-1185">Reference proteome</keyword>
<reference evidence="1" key="2">
    <citation type="submission" date="2020-11" db="EMBL/GenBank/DDBJ databases">
        <authorList>
            <person name="McCartney M.A."/>
            <person name="Auch B."/>
            <person name="Kono T."/>
            <person name="Mallez S."/>
            <person name="Becker A."/>
            <person name="Gohl D.M."/>
            <person name="Silverstein K.A.T."/>
            <person name="Koren S."/>
            <person name="Bechman K.B."/>
            <person name="Herman A."/>
            <person name="Abrahante J.E."/>
            <person name="Garbe J."/>
        </authorList>
    </citation>
    <scope>NUCLEOTIDE SEQUENCE</scope>
    <source>
        <strain evidence="1">Duluth1</strain>
        <tissue evidence="1">Whole animal</tissue>
    </source>
</reference>
<protein>
    <submittedName>
        <fullName evidence="1">Uncharacterized protein</fullName>
    </submittedName>
</protein>
<dbReference type="AlphaFoldDB" id="A0A9D4IL34"/>
<gene>
    <name evidence="1" type="ORF">DPMN_178063</name>
</gene>
<accession>A0A9D4IL34</accession>
<dbReference type="EMBL" id="JAIWYP010000009">
    <property type="protein sequence ID" value="KAH3776632.1"/>
    <property type="molecule type" value="Genomic_DNA"/>
</dbReference>
<reference evidence="1" key="1">
    <citation type="journal article" date="2019" name="bioRxiv">
        <title>The Genome of the Zebra Mussel, Dreissena polymorpha: A Resource for Invasive Species Research.</title>
        <authorList>
            <person name="McCartney M.A."/>
            <person name="Auch B."/>
            <person name="Kono T."/>
            <person name="Mallez S."/>
            <person name="Zhang Y."/>
            <person name="Obille A."/>
            <person name="Becker A."/>
            <person name="Abrahante J.E."/>
            <person name="Garbe J."/>
            <person name="Badalamenti J.P."/>
            <person name="Herman A."/>
            <person name="Mangelson H."/>
            <person name="Liachko I."/>
            <person name="Sullivan S."/>
            <person name="Sone E.D."/>
            <person name="Koren S."/>
            <person name="Silverstein K.A.T."/>
            <person name="Beckman K.B."/>
            <person name="Gohl D.M."/>
        </authorList>
    </citation>
    <scope>NUCLEOTIDE SEQUENCE</scope>
    <source>
        <strain evidence="1">Duluth1</strain>
        <tissue evidence="1">Whole animal</tissue>
    </source>
</reference>
<proteinExistence type="predicted"/>
<evidence type="ECO:0000313" key="1">
    <source>
        <dbReference type="EMBL" id="KAH3776632.1"/>
    </source>
</evidence>
<sequence>MGAFEKSGQTQLGIDGCRCGNAAYLIVVIEESKPIFKLGKRSKRIKTRRDRRQQHEYPTWMSSWIKTEDELFNRVKYEHKMRGFAPSAGMFLFTMSLHMFSHMSPSTCLVFTYLTLDLSSALFPGRVGI</sequence>
<dbReference type="Proteomes" id="UP000828390">
    <property type="component" value="Unassembled WGS sequence"/>
</dbReference>